<organism evidence="1 2">
    <name type="scientific">Irpex rosettiformis</name>
    <dbReference type="NCBI Taxonomy" id="378272"/>
    <lineage>
        <taxon>Eukaryota</taxon>
        <taxon>Fungi</taxon>
        <taxon>Dikarya</taxon>
        <taxon>Basidiomycota</taxon>
        <taxon>Agaricomycotina</taxon>
        <taxon>Agaricomycetes</taxon>
        <taxon>Polyporales</taxon>
        <taxon>Irpicaceae</taxon>
        <taxon>Irpex</taxon>
    </lineage>
</organism>
<evidence type="ECO:0000313" key="2">
    <source>
        <dbReference type="Proteomes" id="UP001055072"/>
    </source>
</evidence>
<protein>
    <submittedName>
        <fullName evidence="1">Uncharacterized protein</fullName>
    </submittedName>
</protein>
<sequence length="275" mass="31586">MAQNEVAVAREEKRKAEEEWKAEEKQKAEEKKAEEAQKVEEMRKAKEAMKAEEVRKVEEASKKKTEAACETELLKKKPAPKSWSTIDSNMEVDEVMVEKRKGKAKVTATKRPRVTDESEESEELEEDSVEEDVVCNQCTRQKKECMWVKMGKNRACVACQKQRKTCEVGSVKNKRKGKEIVEKKRKLEAEMETRVLLLEDSAKSTAEEDRSRSDKRAGSSTDMGTRVVVEKKESEKMGKKKKSEKEAEEKKKLEKKVEEEDEDKDAEDEDVDMAG</sequence>
<comment type="caution">
    <text evidence="1">The sequence shown here is derived from an EMBL/GenBank/DDBJ whole genome shotgun (WGS) entry which is preliminary data.</text>
</comment>
<gene>
    <name evidence="1" type="ORF">BDY19DRAFT_903636</name>
</gene>
<reference evidence="1" key="1">
    <citation type="journal article" date="2021" name="Environ. Microbiol.">
        <title>Gene family expansions and transcriptome signatures uncover fungal adaptations to wood decay.</title>
        <authorList>
            <person name="Hage H."/>
            <person name="Miyauchi S."/>
            <person name="Viragh M."/>
            <person name="Drula E."/>
            <person name="Min B."/>
            <person name="Chaduli D."/>
            <person name="Navarro D."/>
            <person name="Favel A."/>
            <person name="Norest M."/>
            <person name="Lesage-Meessen L."/>
            <person name="Balint B."/>
            <person name="Merenyi Z."/>
            <person name="de Eugenio L."/>
            <person name="Morin E."/>
            <person name="Martinez A.T."/>
            <person name="Baldrian P."/>
            <person name="Stursova M."/>
            <person name="Martinez M.J."/>
            <person name="Novotny C."/>
            <person name="Magnuson J.K."/>
            <person name="Spatafora J.W."/>
            <person name="Maurice S."/>
            <person name="Pangilinan J."/>
            <person name="Andreopoulos W."/>
            <person name="LaButti K."/>
            <person name="Hundley H."/>
            <person name="Na H."/>
            <person name="Kuo A."/>
            <person name="Barry K."/>
            <person name="Lipzen A."/>
            <person name="Henrissat B."/>
            <person name="Riley R."/>
            <person name="Ahrendt S."/>
            <person name="Nagy L.G."/>
            <person name="Grigoriev I.V."/>
            <person name="Martin F."/>
            <person name="Rosso M.N."/>
        </authorList>
    </citation>
    <scope>NUCLEOTIDE SEQUENCE</scope>
    <source>
        <strain evidence="1">CBS 384.51</strain>
    </source>
</reference>
<dbReference type="Proteomes" id="UP001055072">
    <property type="component" value="Unassembled WGS sequence"/>
</dbReference>
<evidence type="ECO:0000313" key="1">
    <source>
        <dbReference type="EMBL" id="KAI0092914.1"/>
    </source>
</evidence>
<dbReference type="EMBL" id="MU274903">
    <property type="protein sequence ID" value="KAI0092914.1"/>
    <property type="molecule type" value="Genomic_DNA"/>
</dbReference>
<name>A0ACB8UF59_9APHY</name>
<accession>A0ACB8UF59</accession>
<proteinExistence type="predicted"/>
<keyword evidence="2" id="KW-1185">Reference proteome</keyword>